<name>A0A6J4QR31_9ACTN</name>
<evidence type="ECO:0000313" key="1">
    <source>
        <dbReference type="EMBL" id="CAA9444110.1"/>
    </source>
</evidence>
<sequence>MTNCLHRLRFASFCCGYTGRVTRKERRLQYDEFIDRIRQRAGLGTPEEAQRVSQAALTVLGEYLAGREALDLAAQLPQGIAEILRQQPPDRSMVFSFADFVQRVCEEEGIEKFEYALAHARVVMGVLEEAVSGGEMEDVRRQFPSEFDPLFESGSGAS</sequence>
<accession>A0A6J4QR31</accession>
<dbReference type="EMBL" id="CADCVD010000074">
    <property type="protein sequence ID" value="CAA9444110.1"/>
    <property type="molecule type" value="Genomic_DNA"/>
</dbReference>
<gene>
    <name evidence="1" type="ORF">AVDCRST_MAG37-1647</name>
</gene>
<dbReference type="Pfam" id="PF10025">
    <property type="entry name" value="DUF2267"/>
    <property type="match status" value="1"/>
</dbReference>
<dbReference type="InterPro" id="IPR038282">
    <property type="entry name" value="DUF2267_sf"/>
</dbReference>
<evidence type="ECO:0008006" key="2">
    <source>
        <dbReference type="Google" id="ProtNLM"/>
    </source>
</evidence>
<reference evidence="1" key="1">
    <citation type="submission" date="2020-02" db="EMBL/GenBank/DDBJ databases">
        <authorList>
            <person name="Meier V. D."/>
        </authorList>
    </citation>
    <scope>NUCLEOTIDE SEQUENCE</scope>
    <source>
        <strain evidence="1">AVDCRST_MAG37</strain>
    </source>
</reference>
<organism evidence="1">
    <name type="scientific">uncultured Rubrobacteraceae bacterium</name>
    <dbReference type="NCBI Taxonomy" id="349277"/>
    <lineage>
        <taxon>Bacteria</taxon>
        <taxon>Bacillati</taxon>
        <taxon>Actinomycetota</taxon>
        <taxon>Rubrobacteria</taxon>
        <taxon>Rubrobacterales</taxon>
        <taxon>Rubrobacteraceae</taxon>
        <taxon>environmental samples</taxon>
    </lineage>
</organism>
<dbReference type="AlphaFoldDB" id="A0A6J4QR31"/>
<dbReference type="Gene3D" id="1.10.490.110">
    <property type="entry name" value="Uncharacterized conserved protein DUF2267"/>
    <property type="match status" value="1"/>
</dbReference>
<proteinExistence type="predicted"/>
<protein>
    <recommendedName>
        <fullName evidence="2">DUF2267 domain-containing protein</fullName>
    </recommendedName>
</protein>
<dbReference type="InterPro" id="IPR018727">
    <property type="entry name" value="DUF2267"/>
</dbReference>